<name>A0A916W4I9_9HYPH</name>
<sequence length="52" mass="5656">MNTSHPTVDEVQEIDVNVSAGLAEKPDEIMLPIGNADCRREHGLPASGRTRK</sequence>
<protein>
    <submittedName>
        <fullName evidence="1">Uncharacterized protein</fullName>
    </submittedName>
</protein>
<accession>A0A916W4I9</accession>
<comment type="caution">
    <text evidence="1">The sequence shown here is derived from an EMBL/GenBank/DDBJ whole genome shotgun (WGS) entry which is preliminary data.</text>
</comment>
<proteinExistence type="predicted"/>
<evidence type="ECO:0000313" key="2">
    <source>
        <dbReference type="Proteomes" id="UP000596977"/>
    </source>
</evidence>
<dbReference type="AlphaFoldDB" id="A0A916W4I9"/>
<reference evidence="1 2" key="1">
    <citation type="journal article" date="2014" name="Int. J. Syst. Evol. Microbiol.">
        <title>Complete genome sequence of Corynebacterium casei LMG S-19264T (=DSM 44701T), isolated from a smear-ripened cheese.</title>
        <authorList>
            <consortium name="US DOE Joint Genome Institute (JGI-PGF)"/>
            <person name="Walter F."/>
            <person name="Albersmeier A."/>
            <person name="Kalinowski J."/>
            <person name="Ruckert C."/>
        </authorList>
    </citation>
    <scope>NUCLEOTIDE SEQUENCE [LARGE SCALE GENOMIC DNA]</scope>
    <source>
        <strain evidence="1 2">CGMCC 1.15896</strain>
    </source>
</reference>
<evidence type="ECO:0000313" key="1">
    <source>
        <dbReference type="EMBL" id="GGA65298.1"/>
    </source>
</evidence>
<keyword evidence="2" id="KW-1185">Reference proteome</keyword>
<dbReference type="EMBL" id="BMKB01000014">
    <property type="protein sequence ID" value="GGA65298.1"/>
    <property type="molecule type" value="Genomic_DNA"/>
</dbReference>
<organism evidence="1 2">
    <name type="scientific">Pelagibacterium lentulum</name>
    <dbReference type="NCBI Taxonomy" id="2029865"/>
    <lineage>
        <taxon>Bacteria</taxon>
        <taxon>Pseudomonadati</taxon>
        <taxon>Pseudomonadota</taxon>
        <taxon>Alphaproteobacteria</taxon>
        <taxon>Hyphomicrobiales</taxon>
        <taxon>Devosiaceae</taxon>
        <taxon>Pelagibacterium</taxon>
    </lineage>
</organism>
<gene>
    <name evidence="1" type="ORF">GCM10011499_39700</name>
</gene>
<dbReference type="Proteomes" id="UP000596977">
    <property type="component" value="Unassembled WGS sequence"/>
</dbReference>